<feature type="region of interest" description="Disordered" evidence="5">
    <location>
        <begin position="334"/>
        <end position="360"/>
    </location>
</feature>
<keyword evidence="6" id="KW-0472">Membrane</keyword>
<evidence type="ECO:0000256" key="6">
    <source>
        <dbReference type="SAM" id="Phobius"/>
    </source>
</evidence>
<keyword evidence="2" id="KW-0964">Secreted</keyword>
<evidence type="ECO:0000256" key="5">
    <source>
        <dbReference type="SAM" id="MobiDB-lite"/>
    </source>
</evidence>
<feature type="transmembrane region" description="Helical" evidence="6">
    <location>
        <begin position="447"/>
        <end position="468"/>
    </location>
</feature>
<evidence type="ECO:0000256" key="4">
    <source>
        <dbReference type="ARBA" id="ARBA00023088"/>
    </source>
</evidence>
<dbReference type="NCBIfam" id="TIGR01167">
    <property type="entry name" value="LPXTG_anchor"/>
    <property type="match status" value="1"/>
</dbReference>
<sequence length="474" mass="49342">MKKLLLAPAVAVVAGSVAFTGPAAVATSATPNETPAQQKATDAPTSKEGNEGSSEPAGENEKPSEPKLKITPKNISAVDFQDIDKTVTINITGLSPNEMVTYKVTKKGSDVKPWTKTLGSGPSGEVKENFTAHSIFNDLEDVTGEYIVTVTGSDLNLEETFTVTDDEGSGPDGSTPGIAVEDTKIHVTPFRDKGFIVRYKNLEPGKKYTWNLKGGEAGVENSDTFTAEKNSGSFYVEVASDTELDALLGNYTVTLDDENGKPVDTTAEFQVVKDDEQAGNNNEDKPRYMMSLDRPEISTKEFLSEDSGIQVGIVGMKPNEKFTYTVTKVDGDGKVEDFEGEGTADEEGRGGTAIHGVQKGQSAESFAGKYKITVKSEQGELTETFTVVHEGKGGDAEGGDGGDSGDGSGSEEDAEAGDGSGSGDSGAGDSGAGSDASEAGDLPRTGMGVTGLIAGGALLTVGAATVLVTRRRNK</sequence>
<dbReference type="InterPro" id="IPR019931">
    <property type="entry name" value="LPXTG_anchor"/>
</dbReference>
<feature type="compositionally biased region" description="Gly residues" evidence="5">
    <location>
        <begin position="399"/>
        <end position="408"/>
    </location>
</feature>
<keyword evidence="4" id="KW-0572">Peptidoglycan-anchor</keyword>
<feature type="compositionally biased region" description="Gly residues" evidence="5">
    <location>
        <begin position="418"/>
        <end position="431"/>
    </location>
</feature>
<feature type="chain" id="PRO_5046188333" evidence="7">
    <location>
        <begin position="24"/>
        <end position="474"/>
    </location>
</feature>
<evidence type="ECO:0000256" key="2">
    <source>
        <dbReference type="ARBA" id="ARBA00022525"/>
    </source>
</evidence>
<feature type="domain" description="Gram-positive cocci surface proteins LPxTG" evidence="8">
    <location>
        <begin position="435"/>
        <end position="474"/>
    </location>
</feature>
<dbReference type="Pfam" id="PF00746">
    <property type="entry name" value="Gram_pos_anchor"/>
    <property type="match status" value="1"/>
</dbReference>
<keyword evidence="6" id="KW-0812">Transmembrane</keyword>
<proteinExistence type="predicted"/>
<evidence type="ECO:0000313" key="10">
    <source>
        <dbReference type="Proteomes" id="UP000809290"/>
    </source>
</evidence>
<comment type="caution">
    <text evidence="9">The sequence shown here is derived from an EMBL/GenBank/DDBJ whole genome shotgun (WGS) entry which is preliminary data.</text>
</comment>
<name>A0ABS2SK36_9MICO</name>
<accession>A0ABS2SK36</accession>
<gene>
    <name evidence="9" type="ORF">JOE56_001307</name>
</gene>
<feature type="compositionally biased region" description="Basic and acidic residues" evidence="5">
    <location>
        <begin position="59"/>
        <end position="68"/>
    </location>
</feature>
<dbReference type="Proteomes" id="UP000809290">
    <property type="component" value="Unassembled WGS sequence"/>
</dbReference>
<keyword evidence="1" id="KW-0134">Cell wall</keyword>
<evidence type="ECO:0000259" key="8">
    <source>
        <dbReference type="Pfam" id="PF00746"/>
    </source>
</evidence>
<evidence type="ECO:0000313" key="9">
    <source>
        <dbReference type="EMBL" id="MBM7816613.1"/>
    </source>
</evidence>
<dbReference type="EMBL" id="JAFBCP010000001">
    <property type="protein sequence ID" value="MBM7816613.1"/>
    <property type="molecule type" value="Genomic_DNA"/>
</dbReference>
<dbReference type="RefSeq" id="WP_204515352.1">
    <property type="nucleotide sequence ID" value="NZ_JAFBCP010000001.1"/>
</dbReference>
<feature type="region of interest" description="Disordered" evidence="5">
    <location>
        <begin position="390"/>
        <end position="449"/>
    </location>
</feature>
<reference evidence="9 10" key="1">
    <citation type="submission" date="2021-01" db="EMBL/GenBank/DDBJ databases">
        <title>Sequencing the genomes of 1000 actinobacteria strains.</title>
        <authorList>
            <person name="Klenk H.-P."/>
        </authorList>
    </citation>
    <scope>NUCLEOTIDE SEQUENCE [LARGE SCALE GENOMIC DNA]</scope>
    <source>
        <strain evidence="9 10">DSM 13657</strain>
    </source>
</reference>
<keyword evidence="6" id="KW-1133">Transmembrane helix</keyword>
<feature type="signal peptide" evidence="7">
    <location>
        <begin position="1"/>
        <end position="23"/>
    </location>
</feature>
<evidence type="ECO:0000256" key="3">
    <source>
        <dbReference type="ARBA" id="ARBA00022729"/>
    </source>
</evidence>
<evidence type="ECO:0000256" key="7">
    <source>
        <dbReference type="SAM" id="SignalP"/>
    </source>
</evidence>
<keyword evidence="10" id="KW-1185">Reference proteome</keyword>
<protein>
    <submittedName>
        <fullName evidence="9">LPXTG-motif cell wall-anchored protein</fullName>
    </submittedName>
</protein>
<evidence type="ECO:0000256" key="1">
    <source>
        <dbReference type="ARBA" id="ARBA00022512"/>
    </source>
</evidence>
<keyword evidence="3 7" id="KW-0732">Signal</keyword>
<feature type="compositionally biased region" description="Polar residues" evidence="5">
    <location>
        <begin position="27"/>
        <end position="44"/>
    </location>
</feature>
<feature type="region of interest" description="Disordered" evidence="5">
    <location>
        <begin position="25"/>
        <end position="70"/>
    </location>
</feature>
<organism evidence="9 10">
    <name type="scientific">Brevibacterium paucivorans</name>
    <dbReference type="NCBI Taxonomy" id="170994"/>
    <lineage>
        <taxon>Bacteria</taxon>
        <taxon>Bacillati</taxon>
        <taxon>Actinomycetota</taxon>
        <taxon>Actinomycetes</taxon>
        <taxon>Micrococcales</taxon>
        <taxon>Brevibacteriaceae</taxon>
        <taxon>Brevibacterium</taxon>
    </lineage>
</organism>